<keyword evidence="1" id="KW-0472">Membrane</keyword>
<organism evidence="2 3">
    <name type="scientific">Desulfitobacterium dichloroeliminans (strain LMG P-21439 / DCA1)</name>
    <dbReference type="NCBI Taxonomy" id="871963"/>
    <lineage>
        <taxon>Bacteria</taxon>
        <taxon>Bacillati</taxon>
        <taxon>Bacillota</taxon>
        <taxon>Clostridia</taxon>
        <taxon>Eubacteriales</taxon>
        <taxon>Desulfitobacteriaceae</taxon>
        <taxon>Desulfitobacterium</taxon>
    </lineage>
</organism>
<evidence type="ECO:0000313" key="3">
    <source>
        <dbReference type="Proteomes" id="UP000010797"/>
    </source>
</evidence>
<name>L0FCA6_DESDL</name>
<dbReference type="Proteomes" id="UP000010797">
    <property type="component" value="Chromosome"/>
</dbReference>
<dbReference type="EMBL" id="CP003344">
    <property type="protein sequence ID" value="AGA70563.1"/>
    <property type="molecule type" value="Genomic_DNA"/>
</dbReference>
<proteinExistence type="predicted"/>
<feature type="transmembrane region" description="Helical" evidence="1">
    <location>
        <begin position="6"/>
        <end position="26"/>
    </location>
</feature>
<protein>
    <recommendedName>
        <fullName evidence="4">DUF4160 domain-containing protein</fullName>
    </recommendedName>
</protein>
<keyword evidence="1" id="KW-1133">Transmembrane helix</keyword>
<keyword evidence="3" id="KW-1185">Reference proteome</keyword>
<gene>
    <name evidence="2" type="ordered locus">Desdi_3163</name>
</gene>
<dbReference type="KEGG" id="ddl:Desdi_3163"/>
<evidence type="ECO:0000256" key="1">
    <source>
        <dbReference type="SAM" id="Phobius"/>
    </source>
</evidence>
<sequence>MNMHDNILRGVGPISSFYGILIYLYLEKGTQHNTPHVHARYNDYEMSIDFDGNILAGELPRKQTKLVEAWVLLHSDELRASWFAYRNDGELIKIKGLE</sequence>
<dbReference type="Pfam" id="PF13711">
    <property type="entry name" value="DUF4160"/>
    <property type="match status" value="1"/>
</dbReference>
<dbReference type="AlphaFoldDB" id="L0FCA6"/>
<dbReference type="STRING" id="871963.Desdi_3163"/>
<keyword evidence="1" id="KW-0812">Transmembrane</keyword>
<evidence type="ECO:0000313" key="2">
    <source>
        <dbReference type="EMBL" id="AGA70563.1"/>
    </source>
</evidence>
<accession>L0FCA6</accession>
<evidence type="ECO:0008006" key="4">
    <source>
        <dbReference type="Google" id="ProtNLM"/>
    </source>
</evidence>
<reference evidence="3" key="1">
    <citation type="submission" date="2012-02" db="EMBL/GenBank/DDBJ databases">
        <title>Complete sequence of Desulfitobacterium dichloroeliminans LMG P-21439.</title>
        <authorList>
            <person name="Lucas S."/>
            <person name="Han J."/>
            <person name="Lapidus A."/>
            <person name="Cheng J.-F."/>
            <person name="Goodwin L."/>
            <person name="Pitluck S."/>
            <person name="Peters L."/>
            <person name="Ovchinnikova G."/>
            <person name="Teshima H."/>
            <person name="Detter J.C."/>
            <person name="Han C."/>
            <person name="Tapia R."/>
            <person name="Land M."/>
            <person name="Hauser L."/>
            <person name="Kyrpides N."/>
            <person name="Ivanova N."/>
            <person name="Pagani I."/>
            <person name="Kruse T."/>
            <person name="de Vos W.M."/>
            <person name="Boon N."/>
            <person name="Smidt H."/>
            <person name="Woyke T."/>
        </authorList>
    </citation>
    <scope>NUCLEOTIDE SEQUENCE [LARGE SCALE GENOMIC DNA]</scope>
    <source>
        <strain evidence="3">LMG P-21439 / DCA1</strain>
    </source>
</reference>
<dbReference type="InterPro" id="IPR025427">
    <property type="entry name" value="DUF4160"/>
</dbReference>
<dbReference type="eggNOG" id="COG0582">
    <property type="taxonomic scope" value="Bacteria"/>
</dbReference>
<dbReference type="HOGENOM" id="CLU_162083_0_0_9"/>